<dbReference type="InterPro" id="IPR050491">
    <property type="entry name" value="AmpC-like"/>
</dbReference>
<dbReference type="Gene3D" id="2.40.128.600">
    <property type="match status" value="1"/>
</dbReference>
<dbReference type="SUPFAM" id="SSF56601">
    <property type="entry name" value="beta-lactamase/transpeptidase-like"/>
    <property type="match status" value="1"/>
</dbReference>
<reference evidence="3" key="1">
    <citation type="submission" date="2020-03" db="EMBL/GenBank/DDBJ databases">
        <title>Psychroflexus Maritimus sp. nov., isolate from marine sediment.</title>
        <authorList>
            <person name="Zhong Y.-L."/>
        </authorList>
    </citation>
    <scope>NUCLEOTIDE SEQUENCE</scope>
    <source>
        <strain evidence="3">C1</strain>
    </source>
</reference>
<dbReference type="Pfam" id="PF00144">
    <property type="entry name" value="Beta-lactamase"/>
    <property type="match status" value="1"/>
</dbReference>
<dbReference type="GO" id="GO:0016787">
    <property type="term" value="F:hydrolase activity"/>
    <property type="evidence" value="ECO:0007669"/>
    <property type="project" value="UniProtKB-KW"/>
</dbReference>
<accession>A0A967AEQ9</accession>
<keyword evidence="3" id="KW-0378">Hydrolase</keyword>
<dbReference type="Gene3D" id="3.40.710.10">
    <property type="entry name" value="DD-peptidase/beta-lactamase superfamily"/>
    <property type="match status" value="1"/>
</dbReference>
<comment type="caution">
    <text evidence="3">The sequence shown here is derived from an EMBL/GenBank/DDBJ whole genome shotgun (WGS) entry which is preliminary data.</text>
</comment>
<dbReference type="InterPro" id="IPR012338">
    <property type="entry name" value="Beta-lactam/transpept-like"/>
</dbReference>
<feature type="domain" description="Beta-lactamase-related" evidence="1">
    <location>
        <begin position="4"/>
        <end position="333"/>
    </location>
</feature>
<dbReference type="EMBL" id="JAANAS010000046">
    <property type="protein sequence ID" value="NGZ89908.1"/>
    <property type="molecule type" value="Genomic_DNA"/>
</dbReference>
<dbReference type="PANTHER" id="PTHR46825:SF15">
    <property type="entry name" value="BETA-LACTAMASE-RELATED DOMAIN-CONTAINING PROTEIN"/>
    <property type="match status" value="1"/>
</dbReference>
<evidence type="ECO:0000259" key="1">
    <source>
        <dbReference type="Pfam" id="PF00144"/>
    </source>
</evidence>
<evidence type="ECO:0000259" key="2">
    <source>
        <dbReference type="Pfam" id="PF11954"/>
    </source>
</evidence>
<feature type="domain" description="Peptidase S12 Pab87-related C-terminal" evidence="2">
    <location>
        <begin position="372"/>
        <end position="455"/>
    </location>
</feature>
<dbReference type="PANTHER" id="PTHR46825">
    <property type="entry name" value="D-ALANYL-D-ALANINE-CARBOXYPEPTIDASE/ENDOPEPTIDASE AMPH"/>
    <property type="match status" value="1"/>
</dbReference>
<sequence length="469" mass="53002">MKDWKIPGLSVAIVKGDSVVYLKGFGVTNIESNEFVNENTLFMIGSNTKAFTATSLSILEESTEFKLTDNVQNWMPEFHLRDSLANTAVNIIDLLSHRIGFETFQGDFTYWASSLSRAEVIQKMSLIEAPYSFRTKWGYCNAAYVTAGELIPRIINRSWEETVKDSILSPLSMNRTLLLTEELENASNTAKPYTLIDNELVEISVAKINNLAPAGSMSSSAKDMTQWLFAQLNNGKINGEQVISAKGIQGIRNPSSILGIDPRNNQETHFYLYGMGLMINDRDGKLVYSHTGGVDGFLSSVMFIPEEKLGIVVLTNTDQNEFFQDLTYEIRDAFLSLPYQDYSKKSLERFNQNKTDESKRIDSLKNVVKQNHFPDLPLEEFSGKYNNSVYGNIEIKLEKGNLNIYFSNHPTLVGKLEYLENNQFLCTYSNPTFGVEVIPYKVEIDKVVGLTLKVADFVEFTPYEFTKTN</sequence>
<dbReference type="Pfam" id="PF11954">
    <property type="entry name" value="DUF3471"/>
    <property type="match status" value="1"/>
</dbReference>
<evidence type="ECO:0000313" key="3">
    <source>
        <dbReference type="EMBL" id="NGZ89908.1"/>
    </source>
</evidence>
<dbReference type="InterPro" id="IPR021860">
    <property type="entry name" value="Peptidase_S12_Pab87-rel_C"/>
</dbReference>
<dbReference type="InterPro" id="IPR001466">
    <property type="entry name" value="Beta-lactam-related"/>
</dbReference>
<evidence type="ECO:0000313" key="4">
    <source>
        <dbReference type="Proteomes" id="UP000643701"/>
    </source>
</evidence>
<proteinExistence type="predicted"/>
<gene>
    <name evidence="3" type="ORF">G7034_06540</name>
</gene>
<dbReference type="Proteomes" id="UP000643701">
    <property type="component" value="Unassembled WGS sequence"/>
</dbReference>
<name>A0A967AEQ9_9FLAO</name>
<protein>
    <submittedName>
        <fullName evidence="3">Serine hydrolase</fullName>
    </submittedName>
</protein>
<organism evidence="3 4">
    <name type="scientific">Psychroflexus maritimus</name>
    <dbReference type="NCBI Taxonomy" id="2714865"/>
    <lineage>
        <taxon>Bacteria</taxon>
        <taxon>Pseudomonadati</taxon>
        <taxon>Bacteroidota</taxon>
        <taxon>Flavobacteriia</taxon>
        <taxon>Flavobacteriales</taxon>
        <taxon>Flavobacteriaceae</taxon>
        <taxon>Psychroflexus</taxon>
    </lineage>
</organism>
<keyword evidence="4" id="KW-1185">Reference proteome</keyword>
<dbReference type="AlphaFoldDB" id="A0A967AEQ9"/>